<comment type="similarity">
    <text evidence="1">Belongs to the PITHD1 family.</text>
</comment>
<dbReference type="InterPro" id="IPR010400">
    <property type="entry name" value="PITH_dom"/>
</dbReference>
<dbReference type="PANTHER" id="PTHR12175:SF1">
    <property type="entry name" value="PITH DOMAIN-CONTAINING PROTEIN 1"/>
    <property type="match status" value="1"/>
</dbReference>
<sequence>MSLNNNENTPLPGIYGRILANRANAHNHSHDCESHAKEPAIQNSLYEKINKDLVVCYNEAVRDSGKTVFKPSDMRFDMTLKVASDADEELLFYIPFTGQVKIKSIWIWGGAGNSAPNHVKLIINRNDVDFDNVNDLELSQEFALVEGVGKPVEYPTRISRFSNVRELNMYFSGNFGADSTEIFYIGFTGEWMQSIDRPVVTVYETSGMLSDHKHKVFDGSISRSIQ</sequence>
<dbReference type="InterPro" id="IPR008979">
    <property type="entry name" value="Galactose-bd-like_sf"/>
</dbReference>
<dbReference type="PANTHER" id="PTHR12175">
    <property type="entry name" value="AD039 HT014 THIOREDOXIN FAMILY TRP26"/>
    <property type="match status" value="1"/>
</dbReference>
<dbReference type="Gene3D" id="2.60.120.470">
    <property type="entry name" value="PITH domain"/>
    <property type="match status" value="1"/>
</dbReference>
<dbReference type="Proteomes" id="UP000245383">
    <property type="component" value="Unassembled WGS sequence"/>
</dbReference>
<keyword evidence="4" id="KW-1185">Reference proteome</keyword>
<dbReference type="Pfam" id="PF06201">
    <property type="entry name" value="PITH"/>
    <property type="match status" value="1"/>
</dbReference>
<proteinExistence type="inferred from homology"/>
<evidence type="ECO:0000259" key="2">
    <source>
        <dbReference type="PROSITE" id="PS51532"/>
    </source>
</evidence>
<dbReference type="InterPro" id="IPR037047">
    <property type="entry name" value="PITH_dom_sf"/>
</dbReference>
<evidence type="ECO:0000313" key="4">
    <source>
        <dbReference type="Proteomes" id="UP000245383"/>
    </source>
</evidence>
<dbReference type="GO" id="GO:0005737">
    <property type="term" value="C:cytoplasm"/>
    <property type="evidence" value="ECO:0007669"/>
    <property type="project" value="UniProtKB-ARBA"/>
</dbReference>
<evidence type="ECO:0000256" key="1">
    <source>
        <dbReference type="ARBA" id="ARBA00025788"/>
    </source>
</evidence>
<organism evidence="3 4">
    <name type="scientific">Smittium simulii</name>
    <dbReference type="NCBI Taxonomy" id="133385"/>
    <lineage>
        <taxon>Eukaryota</taxon>
        <taxon>Fungi</taxon>
        <taxon>Fungi incertae sedis</taxon>
        <taxon>Zoopagomycota</taxon>
        <taxon>Kickxellomycotina</taxon>
        <taxon>Harpellomycetes</taxon>
        <taxon>Harpellales</taxon>
        <taxon>Legeriomycetaceae</taxon>
        <taxon>Smittium</taxon>
    </lineage>
</organism>
<feature type="domain" description="PITH" evidence="2">
    <location>
        <begin position="34"/>
        <end position="207"/>
    </location>
</feature>
<evidence type="ECO:0000313" key="3">
    <source>
        <dbReference type="EMBL" id="PVU94996.1"/>
    </source>
</evidence>
<dbReference type="OrthoDB" id="2635at2759"/>
<dbReference type="GO" id="GO:0005634">
    <property type="term" value="C:nucleus"/>
    <property type="evidence" value="ECO:0007669"/>
    <property type="project" value="TreeGrafter"/>
</dbReference>
<accession>A0A2T9YRR2</accession>
<dbReference type="PROSITE" id="PS51532">
    <property type="entry name" value="PITH"/>
    <property type="match status" value="1"/>
</dbReference>
<name>A0A2T9YRR2_9FUNG</name>
<dbReference type="SUPFAM" id="SSF49785">
    <property type="entry name" value="Galactose-binding domain-like"/>
    <property type="match status" value="1"/>
</dbReference>
<dbReference type="AlphaFoldDB" id="A0A2T9YRR2"/>
<comment type="caution">
    <text evidence="3">The sequence shown here is derived from an EMBL/GenBank/DDBJ whole genome shotgun (WGS) entry which is preliminary data.</text>
</comment>
<gene>
    <name evidence="3" type="ORF">BB561_002121</name>
</gene>
<dbReference type="EMBL" id="MBFR01000068">
    <property type="protein sequence ID" value="PVU94996.1"/>
    <property type="molecule type" value="Genomic_DNA"/>
</dbReference>
<dbReference type="InterPro" id="IPR045099">
    <property type="entry name" value="PITH1-like"/>
</dbReference>
<reference evidence="3 4" key="1">
    <citation type="journal article" date="2018" name="MBio">
        <title>Comparative Genomics Reveals the Core Gene Toolbox for the Fungus-Insect Symbiosis.</title>
        <authorList>
            <person name="Wang Y."/>
            <person name="Stata M."/>
            <person name="Wang W."/>
            <person name="Stajich J.E."/>
            <person name="White M.M."/>
            <person name="Moncalvo J.M."/>
        </authorList>
    </citation>
    <scope>NUCLEOTIDE SEQUENCE [LARGE SCALE GENOMIC DNA]</scope>
    <source>
        <strain evidence="3 4">SWE-8-4</strain>
    </source>
</reference>
<protein>
    <recommendedName>
        <fullName evidence="2">PITH domain-containing protein</fullName>
    </recommendedName>
</protein>